<gene>
    <name evidence="2" type="ORF">D4764_14G0003590</name>
</gene>
<evidence type="ECO:0000313" key="3">
    <source>
        <dbReference type="Proteomes" id="UP000324091"/>
    </source>
</evidence>
<dbReference type="EMBL" id="RHFK02000006">
    <property type="protein sequence ID" value="TWW74358.1"/>
    <property type="molecule type" value="Genomic_DNA"/>
</dbReference>
<feature type="region of interest" description="Disordered" evidence="1">
    <location>
        <begin position="15"/>
        <end position="112"/>
    </location>
</feature>
<organism evidence="2 3">
    <name type="scientific">Takifugu flavidus</name>
    <name type="common">sansaifugu</name>
    <dbReference type="NCBI Taxonomy" id="433684"/>
    <lineage>
        <taxon>Eukaryota</taxon>
        <taxon>Metazoa</taxon>
        <taxon>Chordata</taxon>
        <taxon>Craniata</taxon>
        <taxon>Vertebrata</taxon>
        <taxon>Euteleostomi</taxon>
        <taxon>Actinopterygii</taxon>
        <taxon>Neopterygii</taxon>
        <taxon>Teleostei</taxon>
        <taxon>Neoteleostei</taxon>
        <taxon>Acanthomorphata</taxon>
        <taxon>Eupercaria</taxon>
        <taxon>Tetraodontiformes</taxon>
        <taxon>Tetradontoidea</taxon>
        <taxon>Tetraodontidae</taxon>
        <taxon>Takifugu</taxon>
    </lineage>
</organism>
<feature type="compositionally biased region" description="Basic and acidic residues" evidence="1">
    <location>
        <begin position="102"/>
        <end position="112"/>
    </location>
</feature>
<evidence type="ECO:0000256" key="1">
    <source>
        <dbReference type="SAM" id="MobiDB-lite"/>
    </source>
</evidence>
<reference evidence="2 3" key="1">
    <citation type="submission" date="2019-04" db="EMBL/GenBank/DDBJ databases">
        <title>Chromosome genome assembly for Takifugu flavidus.</title>
        <authorList>
            <person name="Xiao S."/>
        </authorList>
    </citation>
    <scope>NUCLEOTIDE SEQUENCE [LARGE SCALE GENOMIC DNA]</scope>
    <source>
        <strain evidence="2">HTHZ2018</strain>
        <tissue evidence="2">Muscle</tissue>
    </source>
</reference>
<name>A0A5C6P653_9TELE</name>
<evidence type="ECO:0000313" key="2">
    <source>
        <dbReference type="EMBL" id="TWW74358.1"/>
    </source>
</evidence>
<dbReference type="Proteomes" id="UP000324091">
    <property type="component" value="Chromosome 14"/>
</dbReference>
<proteinExistence type="predicted"/>
<accession>A0A5C6P653</accession>
<comment type="caution">
    <text evidence="2">The sequence shown here is derived from an EMBL/GenBank/DDBJ whole genome shotgun (WGS) entry which is preliminary data.</text>
</comment>
<dbReference type="AlphaFoldDB" id="A0A5C6P653"/>
<protein>
    <submittedName>
        <fullName evidence="2">Active breakpoint cluster region-related protein</fullName>
    </submittedName>
</protein>
<keyword evidence="3" id="KW-1185">Reference proteome</keyword>
<sequence>MEMGGWLLGVTDFNYNTDGYEGEGAEDGKSQDGSETLPYIDESPTMSPQLCAPQGPDGEAVSPTPPEGLPPGAEEGHQGSGCTASVVRGGADLEGGQTASTEVEHTLADDLF</sequence>